<evidence type="ECO:0000313" key="3">
    <source>
        <dbReference type="EMBL" id="WVZ15849.1"/>
    </source>
</evidence>
<evidence type="ECO:0000256" key="2">
    <source>
        <dbReference type="SAM" id="SignalP"/>
    </source>
</evidence>
<organism evidence="3 4">
    <name type="scientific">Vigna mungo</name>
    <name type="common">Black gram</name>
    <name type="synonym">Phaseolus mungo</name>
    <dbReference type="NCBI Taxonomy" id="3915"/>
    <lineage>
        <taxon>Eukaryota</taxon>
        <taxon>Viridiplantae</taxon>
        <taxon>Streptophyta</taxon>
        <taxon>Embryophyta</taxon>
        <taxon>Tracheophyta</taxon>
        <taxon>Spermatophyta</taxon>
        <taxon>Magnoliopsida</taxon>
        <taxon>eudicotyledons</taxon>
        <taxon>Gunneridae</taxon>
        <taxon>Pentapetalae</taxon>
        <taxon>rosids</taxon>
        <taxon>fabids</taxon>
        <taxon>Fabales</taxon>
        <taxon>Fabaceae</taxon>
        <taxon>Papilionoideae</taxon>
        <taxon>50 kb inversion clade</taxon>
        <taxon>NPAAA clade</taxon>
        <taxon>indigoferoid/millettioid clade</taxon>
        <taxon>Phaseoleae</taxon>
        <taxon>Vigna</taxon>
    </lineage>
</organism>
<gene>
    <name evidence="3" type="ORF">V8G54_013415</name>
</gene>
<proteinExistence type="predicted"/>
<reference evidence="3 4" key="1">
    <citation type="journal article" date="2023" name="Life. Sci Alliance">
        <title>Evolutionary insights into 3D genome organization and epigenetic landscape of Vigna mungo.</title>
        <authorList>
            <person name="Junaid A."/>
            <person name="Singh B."/>
            <person name="Bhatia S."/>
        </authorList>
    </citation>
    <scope>NUCLEOTIDE SEQUENCE [LARGE SCALE GENOMIC DNA]</scope>
    <source>
        <strain evidence="3">Urdbean</strain>
    </source>
</reference>
<dbReference type="AlphaFoldDB" id="A0AAQ3S1H7"/>
<feature type="signal peptide" evidence="2">
    <location>
        <begin position="1"/>
        <end position="27"/>
    </location>
</feature>
<protein>
    <recommendedName>
        <fullName evidence="5">Secreted protein</fullName>
    </recommendedName>
</protein>
<evidence type="ECO:0000313" key="4">
    <source>
        <dbReference type="Proteomes" id="UP001374535"/>
    </source>
</evidence>
<keyword evidence="4" id="KW-1185">Reference proteome</keyword>
<evidence type="ECO:0000256" key="1">
    <source>
        <dbReference type="SAM" id="MobiDB-lite"/>
    </source>
</evidence>
<dbReference type="EMBL" id="CP144697">
    <property type="protein sequence ID" value="WVZ15849.1"/>
    <property type="molecule type" value="Genomic_DNA"/>
</dbReference>
<sequence>MVSSFLSRAFFFSVGASLWCFVQGVHGAASPPLLVTPPSYARPSIACSPLPRRSFCRVSLAASKVSWTKYEEVVGDEGTHDLAHDGFFEWRFWVVWEFLMMDEEDGGLQLGGRAILAKDEGFPGEKVIHPKVPSTPPLSTLSALNSRNSNTVTKIHQFMALPHRTRSTTPSNSDSRCRSGTWNAIHSVVVPVPLARRHRCLRSPPRHCPHSFLDQEAYAIPTVTRTPSKPRRVATAAHTATERTPPLGHRSSPLIPEKTLPNPKKREKMNASLMWNEAEPGKRRRELRQN</sequence>
<feature type="region of interest" description="Disordered" evidence="1">
    <location>
        <begin position="225"/>
        <end position="290"/>
    </location>
</feature>
<evidence type="ECO:0008006" key="5">
    <source>
        <dbReference type="Google" id="ProtNLM"/>
    </source>
</evidence>
<feature type="chain" id="PRO_5043006119" description="Secreted protein" evidence="2">
    <location>
        <begin position="28"/>
        <end position="290"/>
    </location>
</feature>
<name>A0AAQ3S1H7_VIGMU</name>
<keyword evidence="2" id="KW-0732">Signal</keyword>
<accession>A0AAQ3S1H7</accession>
<dbReference type="Proteomes" id="UP001374535">
    <property type="component" value="Chromosome 4"/>
</dbReference>